<accession>A0A0F9BT42</accession>
<dbReference type="AlphaFoldDB" id="A0A0F9BT42"/>
<organism evidence="1">
    <name type="scientific">marine sediment metagenome</name>
    <dbReference type="NCBI Taxonomy" id="412755"/>
    <lineage>
        <taxon>unclassified sequences</taxon>
        <taxon>metagenomes</taxon>
        <taxon>ecological metagenomes</taxon>
    </lineage>
</organism>
<dbReference type="EMBL" id="LAZR01039421">
    <property type="protein sequence ID" value="KKL17047.1"/>
    <property type="molecule type" value="Genomic_DNA"/>
</dbReference>
<reference evidence="1" key="1">
    <citation type="journal article" date="2015" name="Nature">
        <title>Complex archaea that bridge the gap between prokaryotes and eukaryotes.</title>
        <authorList>
            <person name="Spang A."/>
            <person name="Saw J.H."/>
            <person name="Jorgensen S.L."/>
            <person name="Zaremba-Niedzwiedzka K."/>
            <person name="Martijn J."/>
            <person name="Lind A.E."/>
            <person name="van Eijk R."/>
            <person name="Schleper C."/>
            <person name="Guy L."/>
            <person name="Ettema T.J."/>
        </authorList>
    </citation>
    <scope>NUCLEOTIDE SEQUENCE</scope>
</reference>
<evidence type="ECO:0000313" key="1">
    <source>
        <dbReference type="EMBL" id="KKL17047.1"/>
    </source>
</evidence>
<gene>
    <name evidence="1" type="ORF">LCGC14_2489430</name>
</gene>
<sequence>MLKKKSRRVDRNYILNELQGAIRLAIRGAAQELTENHNVTQPEADILALTAAVCAVDALADLPTLTLREVLHAIRVSIENEHADALATEEEA</sequence>
<proteinExistence type="predicted"/>
<protein>
    <submittedName>
        <fullName evidence="1">Uncharacterized protein</fullName>
    </submittedName>
</protein>
<name>A0A0F9BT42_9ZZZZ</name>
<comment type="caution">
    <text evidence="1">The sequence shown here is derived from an EMBL/GenBank/DDBJ whole genome shotgun (WGS) entry which is preliminary data.</text>
</comment>